<dbReference type="GO" id="GO:0007165">
    <property type="term" value="P:signal transduction"/>
    <property type="evidence" value="ECO:0007669"/>
    <property type="project" value="UniProtKB-KW"/>
</dbReference>
<evidence type="ECO:0000256" key="1">
    <source>
        <dbReference type="ARBA" id="ARBA00004370"/>
    </source>
</evidence>
<evidence type="ECO:0000313" key="8">
    <source>
        <dbReference type="Proteomes" id="UP000285575"/>
    </source>
</evidence>
<dbReference type="EMBL" id="SACR01000005">
    <property type="protein sequence ID" value="RVU44389.1"/>
    <property type="molecule type" value="Genomic_DNA"/>
</dbReference>
<evidence type="ECO:0000256" key="5">
    <source>
        <dbReference type="SAM" id="Phobius"/>
    </source>
</evidence>
<keyword evidence="5" id="KW-1133">Transmembrane helix</keyword>
<dbReference type="GO" id="GO:0004888">
    <property type="term" value="F:transmembrane signaling receptor activity"/>
    <property type="evidence" value="ECO:0007669"/>
    <property type="project" value="InterPro"/>
</dbReference>
<dbReference type="GO" id="GO:0006935">
    <property type="term" value="P:chemotaxis"/>
    <property type="evidence" value="ECO:0007669"/>
    <property type="project" value="InterPro"/>
</dbReference>
<dbReference type="SMART" id="SM00283">
    <property type="entry name" value="MA"/>
    <property type="match status" value="1"/>
</dbReference>
<comment type="similarity">
    <text evidence="3">Belongs to the methyl-accepting chemotaxis (MCP) protein family.</text>
</comment>
<feature type="transmembrane region" description="Helical" evidence="5">
    <location>
        <begin position="61"/>
        <end position="78"/>
    </location>
</feature>
<evidence type="ECO:0000313" key="7">
    <source>
        <dbReference type="EMBL" id="RVU44389.1"/>
    </source>
</evidence>
<keyword evidence="2" id="KW-0488">Methylation</keyword>
<dbReference type="InterPro" id="IPR051310">
    <property type="entry name" value="MCP_chemotaxis"/>
</dbReference>
<gene>
    <name evidence="7" type="ORF">EOE66_17085</name>
</gene>
<dbReference type="PANTHER" id="PTHR43531">
    <property type="entry name" value="PROTEIN ICFG"/>
    <property type="match status" value="1"/>
</dbReference>
<dbReference type="PROSITE" id="PS50111">
    <property type="entry name" value="CHEMOTAXIS_TRANSDUC_2"/>
    <property type="match status" value="1"/>
</dbReference>
<feature type="domain" description="Methyl-accepting transducer" evidence="6">
    <location>
        <begin position="218"/>
        <end position="447"/>
    </location>
</feature>
<keyword evidence="5" id="KW-0812">Transmembrane</keyword>
<dbReference type="Pfam" id="PF00015">
    <property type="entry name" value="MCPsignal"/>
    <property type="match status" value="1"/>
</dbReference>
<dbReference type="Gene3D" id="1.10.287.950">
    <property type="entry name" value="Methyl-accepting chemotaxis protein"/>
    <property type="match status" value="1"/>
</dbReference>
<dbReference type="InterPro" id="IPR004089">
    <property type="entry name" value="MCPsignal_dom"/>
</dbReference>
<evidence type="ECO:0000256" key="4">
    <source>
        <dbReference type="PROSITE-ProRule" id="PRU00284"/>
    </source>
</evidence>
<dbReference type="CDD" id="cd11386">
    <property type="entry name" value="MCP_signal"/>
    <property type="match status" value="1"/>
</dbReference>
<sequence length="465" mass="47771">MSALNDNDKSMLLATAALLAAALAYGAANAGVGLPLLVGGGLMAAAIGVALTGQGGRWSQIGLPALGMAMVALLIHAARGHAEAHFAVFAFLACTVVYRHALPVIVAAATIAVHHLSFNYFQQWGWGPVCFTEPGLGKVLEHAGYVVAESVLLVMLALRARRDFAAGELLAGMAQRLVRADGSVDFSAVHVQTDNAQAQKLVSALQQIERSISEVRLSAESIGTAAQEIAAGNSDLSQRTEQGAGALQQTASSMVQISATVRQTADSARTADQLAQSAATVAQRGGQVVAQVVSTMEDINASSRKISDIIGTIDGIAFQTNILALNAAVEAARAGEQGRGFAVVASEVRSLAQRSAEAAREIKSLIGASVDKVESGTRLVADAGSTMTEIVASVQRVNDIISEISAAAAEQSNGLGQVNGAVADLDRMTQQNAALVEESAAAAESLKDQAGRLGGLVATFRLRAA</sequence>
<dbReference type="OrthoDB" id="9806477at2"/>
<proteinExistence type="inferred from homology"/>
<protein>
    <submittedName>
        <fullName evidence="7">Chemotaxis protein</fullName>
    </submittedName>
</protein>
<evidence type="ECO:0000259" key="6">
    <source>
        <dbReference type="PROSITE" id="PS50111"/>
    </source>
</evidence>
<dbReference type="GO" id="GO:0005886">
    <property type="term" value="C:plasma membrane"/>
    <property type="evidence" value="ECO:0007669"/>
    <property type="project" value="TreeGrafter"/>
</dbReference>
<dbReference type="Proteomes" id="UP000285575">
    <property type="component" value="Unassembled WGS sequence"/>
</dbReference>
<dbReference type="FunFam" id="1.10.287.950:FF:000001">
    <property type="entry name" value="Methyl-accepting chemotaxis sensory transducer"/>
    <property type="match status" value="1"/>
</dbReference>
<dbReference type="AlphaFoldDB" id="A0A437RC74"/>
<dbReference type="SUPFAM" id="SSF58104">
    <property type="entry name" value="Methyl-accepting chemotaxis protein (MCP) signaling domain"/>
    <property type="match status" value="1"/>
</dbReference>
<keyword evidence="8" id="KW-1185">Reference proteome</keyword>
<evidence type="ECO:0000256" key="3">
    <source>
        <dbReference type="ARBA" id="ARBA00029447"/>
    </source>
</evidence>
<comment type="subcellular location">
    <subcellularLocation>
        <location evidence="1">Membrane</location>
    </subcellularLocation>
</comment>
<evidence type="ECO:0000256" key="2">
    <source>
        <dbReference type="ARBA" id="ARBA00022481"/>
    </source>
</evidence>
<dbReference type="InterPro" id="IPR004090">
    <property type="entry name" value="Chemotax_Me-accpt_rcpt"/>
</dbReference>
<comment type="caution">
    <text evidence="7">The sequence shown here is derived from an EMBL/GenBank/DDBJ whole genome shotgun (WGS) entry which is preliminary data.</text>
</comment>
<dbReference type="RefSeq" id="WP_128229936.1">
    <property type="nucleotide sequence ID" value="NZ_SACR01000005.1"/>
</dbReference>
<keyword evidence="4" id="KW-0807">Transducer</keyword>
<keyword evidence="5" id="KW-0472">Membrane</keyword>
<organism evidence="7 8">
    <name type="scientific">Rubrivivax rivuli</name>
    <dbReference type="NCBI Taxonomy" id="1862385"/>
    <lineage>
        <taxon>Bacteria</taxon>
        <taxon>Pseudomonadati</taxon>
        <taxon>Pseudomonadota</taxon>
        <taxon>Betaproteobacteria</taxon>
        <taxon>Burkholderiales</taxon>
        <taxon>Sphaerotilaceae</taxon>
        <taxon>Rubrivivax</taxon>
    </lineage>
</organism>
<reference evidence="7 8" key="1">
    <citation type="submission" date="2019-01" db="EMBL/GenBank/DDBJ databases">
        <authorList>
            <person name="Chen W.-M."/>
        </authorList>
    </citation>
    <scope>NUCLEOTIDE SEQUENCE [LARGE SCALE GENOMIC DNA]</scope>
    <source>
        <strain evidence="7 8">KYPY4</strain>
    </source>
</reference>
<name>A0A437RC74_9BURK</name>
<dbReference type="PRINTS" id="PR00260">
    <property type="entry name" value="CHEMTRNSDUCR"/>
</dbReference>
<dbReference type="PANTHER" id="PTHR43531:SF14">
    <property type="entry name" value="METHYL-ACCEPTING CHEMOTAXIS PROTEIN I-RELATED"/>
    <property type="match status" value="1"/>
</dbReference>
<accession>A0A437RC74</accession>
<feature type="transmembrane region" description="Helical" evidence="5">
    <location>
        <begin position="84"/>
        <end position="113"/>
    </location>
</feature>
<feature type="transmembrane region" description="Helical" evidence="5">
    <location>
        <begin position="36"/>
        <end position="54"/>
    </location>
</feature>